<keyword evidence="3" id="KW-1185">Reference proteome</keyword>
<keyword evidence="1" id="KW-0732">Signal</keyword>
<organism evidence="2 3">
    <name type="scientific">Batillaria attramentaria</name>
    <dbReference type="NCBI Taxonomy" id="370345"/>
    <lineage>
        <taxon>Eukaryota</taxon>
        <taxon>Metazoa</taxon>
        <taxon>Spiralia</taxon>
        <taxon>Lophotrochozoa</taxon>
        <taxon>Mollusca</taxon>
        <taxon>Gastropoda</taxon>
        <taxon>Caenogastropoda</taxon>
        <taxon>Sorbeoconcha</taxon>
        <taxon>Cerithioidea</taxon>
        <taxon>Batillariidae</taxon>
        <taxon>Batillaria</taxon>
    </lineage>
</organism>
<feature type="signal peptide" evidence="1">
    <location>
        <begin position="1"/>
        <end position="23"/>
    </location>
</feature>
<accession>A0ABD0JC15</accession>
<feature type="chain" id="PRO_5044776397" evidence="1">
    <location>
        <begin position="24"/>
        <end position="516"/>
    </location>
</feature>
<gene>
    <name evidence="2" type="ORF">BaRGS_00036368</name>
</gene>
<dbReference type="Proteomes" id="UP001519460">
    <property type="component" value="Unassembled WGS sequence"/>
</dbReference>
<evidence type="ECO:0000313" key="2">
    <source>
        <dbReference type="EMBL" id="KAK7469639.1"/>
    </source>
</evidence>
<evidence type="ECO:0000313" key="3">
    <source>
        <dbReference type="Proteomes" id="UP001519460"/>
    </source>
</evidence>
<evidence type="ECO:0000256" key="1">
    <source>
        <dbReference type="SAM" id="SignalP"/>
    </source>
</evidence>
<proteinExistence type="predicted"/>
<sequence length="516" mass="58669">MKCKASVTVFGFIVLLVLPRAASDTFHTHIQNVCERPWRETYVHTQEGIAIKGSKQRLMDAVIAGREIKVTLVDIGETYQIKVDNVNKRQEEVCAQSLYHLAHNGTHVDSVSPRRYIIVCTSGHVNTLEDSGVQTESRQAAYWYVKDLSDAGKPVYSNYIDGTAARGSLTSLWKAALVMPIRGVMRDRGYSFPLQNVALDAVGGIITGQSVRHIGQEFKGTYARFYPDPYHWFSTWSTNGIRDNSRWMLTQHMSKGHNSDWAAIDWYADTCWRTVYINDDAGFNEFGSIDDLKSEIRNAHRLRVTIDDVSYDVSNARVDQEVVTIQLLDAVVGGAGPDKHKVRTNAAHHWIIAHTTGTVRNYEFLVGSSVRKQDFPRQKRIVWHVDTRPWRRLLRTEDQGRIVEGSPFLLRQAVEQGATIRVNIELDSKSGDFLTEPENIRVDELNDVVYAQALNHLSDEKSQVPGEYEVQNKAFFWYLMISSEGTVRMSGWFVGKDEQLYDERAPSANITWFANF</sequence>
<comment type="caution">
    <text evidence="2">The sequence shown here is derived from an EMBL/GenBank/DDBJ whole genome shotgun (WGS) entry which is preliminary data.</text>
</comment>
<reference evidence="2 3" key="1">
    <citation type="journal article" date="2023" name="Sci. Data">
        <title>Genome assembly of the Korean intertidal mud-creeper Batillaria attramentaria.</title>
        <authorList>
            <person name="Patra A.K."/>
            <person name="Ho P.T."/>
            <person name="Jun S."/>
            <person name="Lee S.J."/>
            <person name="Kim Y."/>
            <person name="Won Y.J."/>
        </authorList>
    </citation>
    <scope>NUCLEOTIDE SEQUENCE [LARGE SCALE GENOMIC DNA]</scope>
    <source>
        <strain evidence="2">Wonlab-2016</strain>
    </source>
</reference>
<protein>
    <submittedName>
        <fullName evidence="2">Uncharacterized protein</fullName>
    </submittedName>
</protein>
<name>A0ABD0JC15_9CAEN</name>
<dbReference type="EMBL" id="JACVVK020000510">
    <property type="protein sequence ID" value="KAK7469639.1"/>
    <property type="molecule type" value="Genomic_DNA"/>
</dbReference>
<dbReference type="AlphaFoldDB" id="A0ABD0JC15"/>